<evidence type="ECO:0000256" key="11">
    <source>
        <dbReference type="ARBA" id="ARBA00049893"/>
    </source>
</evidence>
<dbReference type="InterPro" id="IPR011324">
    <property type="entry name" value="Cytotoxic_necrot_fac-like_cat"/>
</dbReference>
<dbReference type="NCBIfam" id="TIGR00726">
    <property type="entry name" value="peptidoglycan editing factor PgeF"/>
    <property type="match status" value="1"/>
</dbReference>
<evidence type="ECO:0000313" key="14">
    <source>
        <dbReference type="Proteomes" id="UP000293142"/>
    </source>
</evidence>
<dbReference type="Gene3D" id="3.60.140.10">
    <property type="entry name" value="CNF1/YfiH-like putative cysteine hydrolases"/>
    <property type="match status" value="1"/>
</dbReference>
<evidence type="ECO:0000256" key="6">
    <source>
        <dbReference type="ARBA" id="ARBA00022723"/>
    </source>
</evidence>
<evidence type="ECO:0000256" key="9">
    <source>
        <dbReference type="ARBA" id="ARBA00047989"/>
    </source>
</evidence>
<comment type="catalytic activity">
    <reaction evidence="11">
        <text>S-methyl-5'-thioadenosine + phosphate = 5-(methylsulfanyl)-alpha-D-ribose 1-phosphate + adenine</text>
        <dbReference type="Rhea" id="RHEA:11852"/>
        <dbReference type="ChEBI" id="CHEBI:16708"/>
        <dbReference type="ChEBI" id="CHEBI:17509"/>
        <dbReference type="ChEBI" id="CHEBI:43474"/>
        <dbReference type="ChEBI" id="CHEBI:58533"/>
        <dbReference type="EC" id="2.4.2.28"/>
    </reaction>
    <physiologicalReaction direction="left-to-right" evidence="11">
        <dbReference type="Rhea" id="RHEA:11853"/>
    </physiologicalReaction>
</comment>
<comment type="catalytic activity">
    <reaction evidence="9">
        <text>adenosine + H2O + H(+) = inosine + NH4(+)</text>
        <dbReference type="Rhea" id="RHEA:24408"/>
        <dbReference type="ChEBI" id="CHEBI:15377"/>
        <dbReference type="ChEBI" id="CHEBI:15378"/>
        <dbReference type="ChEBI" id="CHEBI:16335"/>
        <dbReference type="ChEBI" id="CHEBI:17596"/>
        <dbReference type="ChEBI" id="CHEBI:28938"/>
        <dbReference type="EC" id="3.5.4.4"/>
    </reaction>
    <physiologicalReaction direction="left-to-right" evidence="9">
        <dbReference type="Rhea" id="RHEA:24409"/>
    </physiologicalReaction>
</comment>
<dbReference type="PANTHER" id="PTHR30616:SF2">
    <property type="entry name" value="PURINE NUCLEOSIDE PHOSPHORYLASE LACC1"/>
    <property type="match status" value="1"/>
</dbReference>
<evidence type="ECO:0000256" key="10">
    <source>
        <dbReference type="ARBA" id="ARBA00048968"/>
    </source>
</evidence>
<dbReference type="GO" id="GO:0005507">
    <property type="term" value="F:copper ion binding"/>
    <property type="evidence" value="ECO:0007669"/>
    <property type="project" value="TreeGrafter"/>
</dbReference>
<evidence type="ECO:0000256" key="12">
    <source>
        <dbReference type="RuleBase" id="RU361274"/>
    </source>
</evidence>
<dbReference type="InterPro" id="IPR038371">
    <property type="entry name" value="Cu_polyphenol_OxRdtase_sf"/>
</dbReference>
<keyword evidence="8" id="KW-0862">Zinc</keyword>
<dbReference type="InterPro" id="IPR003730">
    <property type="entry name" value="Cu_polyphenol_OxRdtase"/>
</dbReference>
<dbReference type="OrthoDB" id="4279at2"/>
<organism evidence="13 14">
    <name type="scientific">Paenibacillus thalictri</name>
    <dbReference type="NCBI Taxonomy" id="2527873"/>
    <lineage>
        <taxon>Bacteria</taxon>
        <taxon>Bacillati</taxon>
        <taxon>Bacillota</taxon>
        <taxon>Bacilli</taxon>
        <taxon>Bacillales</taxon>
        <taxon>Paenibacillaceae</taxon>
        <taxon>Paenibacillus</taxon>
    </lineage>
</organism>
<evidence type="ECO:0000256" key="2">
    <source>
        <dbReference type="ARBA" id="ARBA00001947"/>
    </source>
</evidence>
<dbReference type="GO" id="GO:0017061">
    <property type="term" value="F:S-methyl-5-thioadenosine phosphorylase activity"/>
    <property type="evidence" value="ECO:0007669"/>
    <property type="project" value="UniProtKB-EC"/>
</dbReference>
<accession>A0A4Q9DU01</accession>
<dbReference type="Pfam" id="PF02578">
    <property type="entry name" value="Cu-oxidase_4"/>
    <property type="match status" value="1"/>
</dbReference>
<dbReference type="PANTHER" id="PTHR30616">
    <property type="entry name" value="UNCHARACTERIZED PROTEIN YFIH"/>
    <property type="match status" value="1"/>
</dbReference>
<keyword evidence="14" id="KW-1185">Reference proteome</keyword>
<dbReference type="Proteomes" id="UP000293142">
    <property type="component" value="Unassembled WGS sequence"/>
</dbReference>
<comment type="catalytic activity">
    <reaction evidence="10">
        <text>adenosine + phosphate = alpha-D-ribose 1-phosphate + adenine</text>
        <dbReference type="Rhea" id="RHEA:27642"/>
        <dbReference type="ChEBI" id="CHEBI:16335"/>
        <dbReference type="ChEBI" id="CHEBI:16708"/>
        <dbReference type="ChEBI" id="CHEBI:43474"/>
        <dbReference type="ChEBI" id="CHEBI:57720"/>
        <dbReference type="EC" id="2.4.2.1"/>
    </reaction>
    <physiologicalReaction direction="left-to-right" evidence="10">
        <dbReference type="Rhea" id="RHEA:27643"/>
    </physiologicalReaction>
</comment>
<reference evidence="13 14" key="1">
    <citation type="submission" date="2019-02" db="EMBL/GenBank/DDBJ databases">
        <title>Paenibacillus sp. nov., isolated from surface-sterilized tissue of Thalictrum simplex L.</title>
        <authorList>
            <person name="Tuo L."/>
        </authorList>
    </citation>
    <scope>NUCLEOTIDE SEQUENCE [LARGE SCALE GENOMIC DNA]</scope>
    <source>
        <strain evidence="13 14">N2SHLJ1</strain>
    </source>
</reference>
<comment type="similarity">
    <text evidence="4 12">Belongs to the purine nucleoside phosphorylase YfiH/LACC1 family.</text>
</comment>
<sequence length="287" mass="31294">MEPFKIAAAANGVEMVTIRSWQERFPYVSAGFTTRIGGVSQGPYGSLNCGYHVSDSPADVALNRERLAQALGISTKDATYAEQVHGCEIAVVTAADGGKGVYSREDALQAKDGFITCEAGIFLHGLFADCVPLYFIDPVHQAVGLAHAGWKGSVLQIARQTITAMQREYGSNPAEIHAAIGPSIGICCYEVDEKVIGRVQETMRELSDSSPVEAAHVYRDKGGGKYMLDLQQLNRQIMIKAGILPTHIELSTLCTSCHTEWFYSHRKEGGTTGRMAAWIGMIRRHER</sequence>
<evidence type="ECO:0000256" key="3">
    <source>
        <dbReference type="ARBA" id="ARBA00003215"/>
    </source>
</evidence>
<dbReference type="CDD" id="cd16833">
    <property type="entry name" value="YfiH"/>
    <property type="match status" value="1"/>
</dbReference>
<proteinExistence type="inferred from homology"/>
<dbReference type="RefSeq" id="WP_131014150.1">
    <property type="nucleotide sequence ID" value="NZ_SIRE01000010.1"/>
</dbReference>
<name>A0A4Q9DU01_9BACL</name>
<evidence type="ECO:0000256" key="7">
    <source>
        <dbReference type="ARBA" id="ARBA00022801"/>
    </source>
</evidence>
<comment type="cofactor">
    <cofactor evidence="2">
        <name>Zn(2+)</name>
        <dbReference type="ChEBI" id="CHEBI:29105"/>
    </cofactor>
</comment>
<dbReference type="SUPFAM" id="SSF64438">
    <property type="entry name" value="CNF1/YfiH-like putative cysteine hydrolases"/>
    <property type="match status" value="1"/>
</dbReference>
<comment type="caution">
    <text evidence="13">The sequence shown here is derived from an EMBL/GenBank/DDBJ whole genome shotgun (WGS) entry which is preliminary data.</text>
</comment>
<protein>
    <recommendedName>
        <fullName evidence="12">Purine nucleoside phosphorylase</fullName>
    </recommendedName>
</protein>
<dbReference type="GO" id="GO:0016787">
    <property type="term" value="F:hydrolase activity"/>
    <property type="evidence" value="ECO:0007669"/>
    <property type="project" value="UniProtKB-KW"/>
</dbReference>
<dbReference type="EMBL" id="SIRE01000010">
    <property type="protein sequence ID" value="TBL78167.1"/>
    <property type="molecule type" value="Genomic_DNA"/>
</dbReference>
<keyword evidence="7" id="KW-0378">Hydrolase</keyword>
<comment type="function">
    <text evidence="3">Purine nucleoside enzyme that catalyzes the phosphorolysis of adenosine and inosine nucleosides, yielding D-ribose 1-phosphate and the respective free bases, adenine and hypoxanthine. Also catalyzes the phosphorolysis of S-methyl-5'-thioadenosine into adenine and S-methyl-5-thio-alpha-D-ribose 1-phosphate. Also has adenosine deaminase activity.</text>
</comment>
<evidence type="ECO:0000256" key="1">
    <source>
        <dbReference type="ARBA" id="ARBA00000553"/>
    </source>
</evidence>
<dbReference type="AlphaFoldDB" id="A0A4Q9DU01"/>
<evidence type="ECO:0000256" key="8">
    <source>
        <dbReference type="ARBA" id="ARBA00022833"/>
    </source>
</evidence>
<keyword evidence="5" id="KW-0808">Transferase</keyword>
<keyword evidence="6" id="KW-0479">Metal-binding</keyword>
<evidence type="ECO:0000256" key="5">
    <source>
        <dbReference type="ARBA" id="ARBA00022679"/>
    </source>
</evidence>
<evidence type="ECO:0000313" key="13">
    <source>
        <dbReference type="EMBL" id="TBL78167.1"/>
    </source>
</evidence>
<gene>
    <name evidence="13" type="primary">pgeF</name>
    <name evidence="13" type="ORF">EYB31_14885</name>
</gene>
<evidence type="ECO:0000256" key="4">
    <source>
        <dbReference type="ARBA" id="ARBA00007353"/>
    </source>
</evidence>
<comment type="catalytic activity">
    <reaction evidence="1">
        <text>inosine + phosphate = alpha-D-ribose 1-phosphate + hypoxanthine</text>
        <dbReference type="Rhea" id="RHEA:27646"/>
        <dbReference type="ChEBI" id="CHEBI:17368"/>
        <dbReference type="ChEBI" id="CHEBI:17596"/>
        <dbReference type="ChEBI" id="CHEBI:43474"/>
        <dbReference type="ChEBI" id="CHEBI:57720"/>
        <dbReference type="EC" id="2.4.2.1"/>
    </reaction>
    <physiologicalReaction direction="left-to-right" evidence="1">
        <dbReference type="Rhea" id="RHEA:27647"/>
    </physiologicalReaction>
</comment>